<evidence type="ECO:0000256" key="5">
    <source>
        <dbReference type="ARBA" id="ARBA00023242"/>
    </source>
</evidence>
<dbReference type="GO" id="GO:0045944">
    <property type="term" value="P:positive regulation of transcription by RNA polymerase II"/>
    <property type="evidence" value="ECO:0007669"/>
    <property type="project" value="TreeGrafter"/>
</dbReference>
<dbReference type="SUPFAM" id="SSF47459">
    <property type="entry name" value="HLH, helix-loop-helix DNA-binding domain"/>
    <property type="match status" value="1"/>
</dbReference>
<dbReference type="InterPro" id="IPR011598">
    <property type="entry name" value="bHLH_dom"/>
</dbReference>
<dbReference type="Pfam" id="PF00010">
    <property type="entry name" value="HLH"/>
    <property type="match status" value="1"/>
</dbReference>
<keyword evidence="5" id="KW-0539">Nucleus</keyword>
<dbReference type="GO" id="GO:0003677">
    <property type="term" value="F:DNA binding"/>
    <property type="evidence" value="ECO:0007669"/>
    <property type="project" value="UniProtKB-KW"/>
</dbReference>
<keyword evidence="2" id="KW-0238">DNA-binding</keyword>
<gene>
    <name evidence="8" type="ORF">O0I10_005519</name>
</gene>
<reference evidence="8 9" key="1">
    <citation type="submission" date="2023-03" db="EMBL/GenBank/DDBJ databases">
        <title>Genome sequence of Lichtheimia ornata CBS 291.66.</title>
        <authorList>
            <person name="Mohabir J.T."/>
            <person name="Shea T.P."/>
            <person name="Kurbessoian T."/>
            <person name="Berby B."/>
            <person name="Fontaine J."/>
            <person name="Livny J."/>
            <person name="Gnirke A."/>
            <person name="Stajich J.E."/>
            <person name="Cuomo C.A."/>
        </authorList>
    </citation>
    <scope>NUCLEOTIDE SEQUENCE [LARGE SCALE GENOMIC DNA]</scope>
    <source>
        <strain evidence="8">CBS 291.66</strain>
    </source>
</reference>
<evidence type="ECO:0000256" key="3">
    <source>
        <dbReference type="ARBA" id="ARBA00023159"/>
    </source>
</evidence>
<feature type="compositionally biased region" description="Low complexity" evidence="6">
    <location>
        <begin position="227"/>
        <end position="241"/>
    </location>
</feature>
<dbReference type="RefSeq" id="XP_058343706.1">
    <property type="nucleotide sequence ID" value="XM_058485559.1"/>
</dbReference>
<keyword evidence="3" id="KW-0010">Activator</keyword>
<keyword evidence="9" id="KW-1185">Reference proteome</keyword>
<evidence type="ECO:0000256" key="4">
    <source>
        <dbReference type="ARBA" id="ARBA00023163"/>
    </source>
</evidence>
<feature type="compositionally biased region" description="Polar residues" evidence="6">
    <location>
        <begin position="216"/>
        <end position="226"/>
    </location>
</feature>
<evidence type="ECO:0000259" key="7">
    <source>
        <dbReference type="PROSITE" id="PS50888"/>
    </source>
</evidence>
<comment type="caution">
    <text evidence="8">The sequence shown here is derived from an EMBL/GenBank/DDBJ whole genome shotgun (WGS) entry which is preliminary data.</text>
</comment>
<dbReference type="EMBL" id="JARTCD010000022">
    <property type="protein sequence ID" value="KAJ8658793.1"/>
    <property type="molecule type" value="Genomic_DNA"/>
</dbReference>
<keyword evidence="4" id="KW-0804">Transcription</keyword>
<dbReference type="Gene3D" id="4.10.280.10">
    <property type="entry name" value="Helix-loop-helix DNA-binding domain"/>
    <property type="match status" value="1"/>
</dbReference>
<sequence>MAQPQQQFITQAYPAFDPAAPIYYSNMVSPVASPPTPAQRHHHHPYPHMNHFSQHMHVFPQQHEEQARRLQQLQQHAMFQQQQAIYHQQLMAYQQHYQIDSPTSPGKRMQTKAERRAEHNAIERARRENLNTKFQQLAHSLPNLQNDRRPSKGTIIERTLDFVRSTMQKEERFLTEIRKLREEHDELMQQLYPGHKRTDMSDKGDEIDDIKLELNQPTSTTSSPNVPGSSLTSSSCPSLELPLDDTSPNLPPTTGLDVTNNRLFDTYGVDITPLNDVMFGHYPEHNQATTTGTTTTNDSDDDHSSAHPDELDLTNANAFATNNTLDYMGKVTPSPISVSSSDYVFKVDTTRPITSASNNATQH</sequence>
<feature type="region of interest" description="Disordered" evidence="6">
    <location>
        <begin position="283"/>
        <end position="310"/>
    </location>
</feature>
<dbReference type="PANTHER" id="PTHR10328:SF3">
    <property type="entry name" value="PROTEIN MAX"/>
    <property type="match status" value="1"/>
</dbReference>
<dbReference type="InterPro" id="IPR036638">
    <property type="entry name" value="HLH_DNA-bd_sf"/>
</dbReference>
<evidence type="ECO:0000313" key="9">
    <source>
        <dbReference type="Proteomes" id="UP001234581"/>
    </source>
</evidence>
<dbReference type="PANTHER" id="PTHR10328">
    <property type="entry name" value="PROTEIN MAX MYC-ASSOCIATED FACTOR X"/>
    <property type="match status" value="1"/>
</dbReference>
<keyword evidence="1" id="KW-0805">Transcription regulation</keyword>
<evidence type="ECO:0000256" key="1">
    <source>
        <dbReference type="ARBA" id="ARBA00023015"/>
    </source>
</evidence>
<dbReference type="GO" id="GO:0090575">
    <property type="term" value="C:RNA polymerase II transcription regulator complex"/>
    <property type="evidence" value="ECO:0007669"/>
    <property type="project" value="TreeGrafter"/>
</dbReference>
<feature type="domain" description="BHLH" evidence="7">
    <location>
        <begin position="114"/>
        <end position="166"/>
    </location>
</feature>
<proteinExistence type="predicted"/>
<accession>A0AAD7XZN2</accession>
<protein>
    <recommendedName>
        <fullName evidence="7">BHLH domain-containing protein</fullName>
    </recommendedName>
</protein>
<name>A0AAD7XZN2_9FUNG</name>
<organism evidence="8 9">
    <name type="scientific">Lichtheimia ornata</name>
    <dbReference type="NCBI Taxonomy" id="688661"/>
    <lineage>
        <taxon>Eukaryota</taxon>
        <taxon>Fungi</taxon>
        <taxon>Fungi incertae sedis</taxon>
        <taxon>Mucoromycota</taxon>
        <taxon>Mucoromycotina</taxon>
        <taxon>Mucoromycetes</taxon>
        <taxon>Mucorales</taxon>
        <taxon>Lichtheimiaceae</taxon>
        <taxon>Lichtheimia</taxon>
    </lineage>
</organism>
<dbReference type="PROSITE" id="PS50888">
    <property type="entry name" value="BHLH"/>
    <property type="match status" value="1"/>
</dbReference>
<evidence type="ECO:0000256" key="6">
    <source>
        <dbReference type="SAM" id="MobiDB-lite"/>
    </source>
</evidence>
<dbReference type="SMART" id="SM00353">
    <property type="entry name" value="HLH"/>
    <property type="match status" value="1"/>
</dbReference>
<evidence type="ECO:0000256" key="2">
    <source>
        <dbReference type="ARBA" id="ARBA00023125"/>
    </source>
</evidence>
<feature type="region of interest" description="Disordered" evidence="6">
    <location>
        <begin position="216"/>
        <end position="257"/>
    </location>
</feature>
<evidence type="ECO:0000313" key="8">
    <source>
        <dbReference type="EMBL" id="KAJ8658793.1"/>
    </source>
</evidence>
<dbReference type="GO" id="GO:0046983">
    <property type="term" value="F:protein dimerization activity"/>
    <property type="evidence" value="ECO:0007669"/>
    <property type="project" value="InterPro"/>
</dbReference>
<dbReference type="GO" id="GO:0003700">
    <property type="term" value="F:DNA-binding transcription factor activity"/>
    <property type="evidence" value="ECO:0007669"/>
    <property type="project" value="TreeGrafter"/>
</dbReference>
<dbReference type="AlphaFoldDB" id="A0AAD7XZN2"/>
<dbReference type="Proteomes" id="UP001234581">
    <property type="component" value="Unassembled WGS sequence"/>
</dbReference>
<dbReference type="GeneID" id="83212931"/>